<evidence type="ECO:0000313" key="2">
    <source>
        <dbReference type="EMBL" id="ANU64060.1"/>
    </source>
</evidence>
<gene>
    <name evidence="2" type="ORF">A4V02_10280</name>
</gene>
<dbReference type="EMBL" id="CP015402">
    <property type="protein sequence ID" value="ANU64060.1"/>
    <property type="molecule type" value="Genomic_DNA"/>
</dbReference>
<dbReference type="PROSITE" id="PS51257">
    <property type="entry name" value="PROKAR_LIPOPROTEIN"/>
    <property type="match status" value="1"/>
</dbReference>
<evidence type="ECO:0000313" key="3">
    <source>
        <dbReference type="Proteomes" id="UP000186351"/>
    </source>
</evidence>
<keyword evidence="1" id="KW-0732">Signal</keyword>
<reference evidence="3" key="1">
    <citation type="submission" date="2016-04" db="EMBL/GenBank/DDBJ databases">
        <title>Complete Genome Sequences of Twelve Strains of a Stable Defined Moderately Diverse Mouse Microbiota 2 (sDMDMm2).</title>
        <authorList>
            <person name="Uchimura Y."/>
            <person name="Wyss M."/>
            <person name="Brugiroux S."/>
            <person name="Limenitakis J.P."/>
            <person name="Stecher B."/>
            <person name="McCoy K.D."/>
            <person name="Macpherson A.J."/>
        </authorList>
    </citation>
    <scope>NUCLEOTIDE SEQUENCE [LARGE SCALE GENOMIC DNA]</scope>
    <source>
        <strain evidence="3">YL27</strain>
    </source>
</reference>
<dbReference type="RefSeq" id="WP_068961350.1">
    <property type="nucleotide sequence ID" value="NZ_CAJTAP010000051.1"/>
</dbReference>
<dbReference type="GeneID" id="65537255"/>
<feature type="chain" id="PRO_5008529374" description="Fimbrillin family protein" evidence="1">
    <location>
        <begin position="25"/>
        <end position="308"/>
    </location>
</feature>
<accession>A0A1B1SB88</accession>
<accession>A0A1Z2XHE1</accession>
<keyword evidence="3" id="KW-1185">Reference proteome</keyword>
<dbReference type="AlphaFoldDB" id="A0A1B1SB88"/>
<evidence type="ECO:0008006" key="4">
    <source>
        <dbReference type="Google" id="ProtNLM"/>
    </source>
</evidence>
<dbReference type="KEGG" id="pary:A4V02_10280"/>
<proteinExistence type="predicted"/>
<dbReference type="STRING" id="1796646.A4V02_10280"/>
<dbReference type="Proteomes" id="UP000186351">
    <property type="component" value="Chromosome"/>
</dbReference>
<sequence length="308" mass="33224">MNLTKTLFIGALAIVALSSCNSSEEPSYVQTIPRTMLVTTVNNSTSQMHTTLTSANVGLDLYNNTTATFSISNVRMPNDVMKGIGAGPMKYTANSISYTFVPQATTTFTGVSDPSTFQFYMGGVNLINSRLDIVEDDVTVLGYSHSMYLFTSAAITGGTTPVTTVDAKKNVIQVLIQNGDADSQYKATIYWMNPEFDNSVKIDENTTLGIDKLVPAIDPSAGTLTISGGADAPIVPKRVEWGSSTLTTEMTEYKISNVVLTVNDFANNVGRLSFDFEYTPKAAEGDEQVPVTTTYHFSGVLRETPANM</sequence>
<feature type="signal peptide" evidence="1">
    <location>
        <begin position="1"/>
        <end position="24"/>
    </location>
</feature>
<protein>
    <recommendedName>
        <fullName evidence="4">Fimbrillin family protein</fullName>
    </recommendedName>
</protein>
<organism evidence="2 3">
    <name type="scientific">Muribaculum intestinale</name>
    <dbReference type="NCBI Taxonomy" id="1796646"/>
    <lineage>
        <taxon>Bacteria</taxon>
        <taxon>Pseudomonadati</taxon>
        <taxon>Bacteroidota</taxon>
        <taxon>Bacteroidia</taxon>
        <taxon>Bacteroidales</taxon>
        <taxon>Muribaculaceae</taxon>
        <taxon>Muribaculum</taxon>
    </lineage>
</organism>
<name>A0A1B1SB88_9BACT</name>
<evidence type="ECO:0000256" key="1">
    <source>
        <dbReference type="SAM" id="SignalP"/>
    </source>
</evidence>